<evidence type="ECO:0000256" key="1">
    <source>
        <dbReference type="SAM" id="MobiDB-lite"/>
    </source>
</evidence>
<sequence length="121" mass="13633">MAKKKDETKVTDEKPADVKTEKTTADGQTDVPEEPVDKNGETEPKSTEKPADKSTETTKVTSFFAFIVRLCEQHPQHSYGRCGYRFNKTEETVIERNALTGEQIIALFTDPWLVVTPIVDE</sequence>
<feature type="region of interest" description="Disordered" evidence="1">
    <location>
        <begin position="1"/>
        <end position="56"/>
    </location>
</feature>
<gene>
    <name evidence="2" type="ORF">CVP04_01380</name>
</gene>
<name>A0A2M8RY11_9PAST</name>
<reference evidence="2 3" key="1">
    <citation type="submission" date="2017-11" db="EMBL/GenBank/DDBJ databases">
        <title>Reclassification of Bisgaard taxon 5 as Caviibacterium pharyngocola gen. nov., sp. nov.</title>
        <authorList>
            <person name="Christensen H."/>
        </authorList>
    </citation>
    <scope>NUCLEOTIDE SEQUENCE [LARGE SCALE GENOMIC DNA]</scope>
    <source>
        <strain evidence="2 3">7_3</strain>
    </source>
</reference>
<accession>A0A2M8RY11</accession>
<dbReference type="AlphaFoldDB" id="A0A2M8RY11"/>
<comment type="caution">
    <text evidence="2">The sequence shown here is derived from an EMBL/GenBank/DDBJ whole genome shotgun (WGS) entry which is preliminary data.</text>
</comment>
<evidence type="ECO:0008006" key="4">
    <source>
        <dbReference type="Google" id="ProtNLM"/>
    </source>
</evidence>
<dbReference type="SUPFAM" id="SSF160059">
    <property type="entry name" value="PriA/YqbF domain"/>
    <property type="match status" value="1"/>
</dbReference>
<feature type="compositionally biased region" description="Basic and acidic residues" evidence="1">
    <location>
        <begin position="1"/>
        <end position="24"/>
    </location>
</feature>
<dbReference type="EMBL" id="PHGZ01000004">
    <property type="protein sequence ID" value="PJG83772.1"/>
    <property type="molecule type" value="Genomic_DNA"/>
</dbReference>
<feature type="compositionally biased region" description="Basic and acidic residues" evidence="1">
    <location>
        <begin position="35"/>
        <end position="56"/>
    </location>
</feature>
<proteinExistence type="predicted"/>
<evidence type="ECO:0000313" key="2">
    <source>
        <dbReference type="EMBL" id="PJG83772.1"/>
    </source>
</evidence>
<dbReference type="Proteomes" id="UP000230282">
    <property type="component" value="Unassembled WGS sequence"/>
</dbReference>
<protein>
    <recommendedName>
        <fullName evidence="4">Mu-like prophage FluMu N-terminal domain-containing protein</fullName>
    </recommendedName>
</protein>
<dbReference type="Gene3D" id="3.40.5.80">
    <property type="match status" value="1"/>
</dbReference>
<dbReference type="OrthoDB" id="5686580at2"/>
<keyword evidence="3" id="KW-1185">Reference proteome</keyword>
<dbReference type="RefSeq" id="WP_100295739.1">
    <property type="nucleotide sequence ID" value="NZ_PHGZ01000004.1"/>
</dbReference>
<organism evidence="2 3">
    <name type="scientific">Caviibacterium pharyngocola</name>
    <dbReference type="NCBI Taxonomy" id="28159"/>
    <lineage>
        <taxon>Bacteria</taxon>
        <taxon>Pseudomonadati</taxon>
        <taxon>Pseudomonadota</taxon>
        <taxon>Gammaproteobacteria</taxon>
        <taxon>Pasteurellales</taxon>
        <taxon>Pasteurellaceae</taxon>
        <taxon>Caviibacterium</taxon>
    </lineage>
</organism>
<evidence type="ECO:0000313" key="3">
    <source>
        <dbReference type="Proteomes" id="UP000230282"/>
    </source>
</evidence>